<dbReference type="EC" id="3.5.1.28" evidence="2"/>
<proteinExistence type="predicted"/>
<accession>Q2SEW1</accession>
<evidence type="ECO:0000256" key="3">
    <source>
        <dbReference type="ARBA" id="ARBA00022801"/>
    </source>
</evidence>
<evidence type="ECO:0000256" key="1">
    <source>
        <dbReference type="ARBA" id="ARBA00001561"/>
    </source>
</evidence>
<dbReference type="HOGENOM" id="CLU_087616_0_0_6"/>
<evidence type="ECO:0000313" key="7">
    <source>
        <dbReference type="Proteomes" id="UP000000238"/>
    </source>
</evidence>
<dbReference type="Gene3D" id="3.40.80.10">
    <property type="entry name" value="Peptidoglycan recognition protein-like"/>
    <property type="match status" value="1"/>
</dbReference>
<dbReference type="Pfam" id="PF01510">
    <property type="entry name" value="Amidase_2"/>
    <property type="match status" value="1"/>
</dbReference>
<organism evidence="6 7">
    <name type="scientific">Hahella chejuensis (strain KCTC 2396)</name>
    <dbReference type="NCBI Taxonomy" id="349521"/>
    <lineage>
        <taxon>Bacteria</taxon>
        <taxon>Pseudomonadati</taxon>
        <taxon>Pseudomonadota</taxon>
        <taxon>Gammaproteobacteria</taxon>
        <taxon>Oceanospirillales</taxon>
        <taxon>Hahellaceae</taxon>
        <taxon>Hahella</taxon>
    </lineage>
</organism>
<keyword evidence="7" id="KW-1185">Reference proteome</keyword>
<dbReference type="PANTHER" id="PTHR30417:SF1">
    <property type="entry name" value="N-ACETYLMURAMOYL-L-ALANINE AMIDASE AMID"/>
    <property type="match status" value="1"/>
</dbReference>
<keyword evidence="3" id="KW-0378">Hydrolase</keyword>
<dbReference type="RefSeq" id="WP_011397880.1">
    <property type="nucleotide sequence ID" value="NC_007645.1"/>
</dbReference>
<protein>
    <recommendedName>
        <fullName evidence="2">N-acetylmuramoyl-L-alanine amidase</fullName>
        <ecNumber evidence="2">3.5.1.28</ecNumber>
    </recommendedName>
</protein>
<keyword evidence="4" id="KW-0961">Cell wall biogenesis/degradation</keyword>
<dbReference type="SMART" id="SM00644">
    <property type="entry name" value="Ami_2"/>
    <property type="match status" value="1"/>
</dbReference>
<dbReference type="eggNOG" id="COG3023">
    <property type="taxonomic scope" value="Bacteria"/>
</dbReference>
<sequence>MGQPWEDRLLQVDMRRVDYPNALWSPAANFRIPPGRRDIRYIIIHITGGPALTERNALNTFRAGPASAHYIVNREGRVVQTVREAHIANHVDNIHSQTNRESIGIEHVNPWDPNPRTYPTDAQYMASARLVAWLCHRYGIPVRHETAPHTAGIRGHIEEAPHSGHRTCPNPAWNWDLYIDLVRSIRVETFDEMIRTLAR</sequence>
<evidence type="ECO:0000259" key="5">
    <source>
        <dbReference type="SMART" id="SM00644"/>
    </source>
</evidence>
<feature type="domain" description="N-acetylmuramoyl-L-alanine amidase" evidence="5">
    <location>
        <begin position="28"/>
        <end position="170"/>
    </location>
</feature>
<dbReference type="EMBL" id="CP000155">
    <property type="protein sequence ID" value="ABC30813.1"/>
    <property type="molecule type" value="Genomic_DNA"/>
</dbReference>
<reference evidence="6 7" key="1">
    <citation type="journal article" date="2005" name="Nucleic Acids Res.">
        <title>Genomic blueprint of Hahella chejuensis, a marine microbe producing an algicidal agent.</title>
        <authorList>
            <person name="Jeong H."/>
            <person name="Yim J.H."/>
            <person name="Lee C."/>
            <person name="Choi S.-H."/>
            <person name="Park Y.K."/>
            <person name="Yoon S.H."/>
            <person name="Hur C.-G."/>
            <person name="Kang H.-Y."/>
            <person name="Kim D."/>
            <person name="Lee H.H."/>
            <person name="Park K.H."/>
            <person name="Park S.-H."/>
            <person name="Park H.-S."/>
            <person name="Lee H.K."/>
            <person name="Oh T.K."/>
            <person name="Kim J.F."/>
        </authorList>
    </citation>
    <scope>NUCLEOTIDE SEQUENCE [LARGE SCALE GENOMIC DNA]</scope>
    <source>
        <strain evidence="6 7">KCTC 2396</strain>
    </source>
</reference>
<name>Q2SEW1_HAHCH</name>
<dbReference type="CDD" id="cd06583">
    <property type="entry name" value="PGRP"/>
    <property type="match status" value="1"/>
</dbReference>
<dbReference type="STRING" id="349521.HCH_04102"/>
<evidence type="ECO:0000256" key="4">
    <source>
        <dbReference type="ARBA" id="ARBA00023316"/>
    </source>
</evidence>
<dbReference type="GO" id="GO:0071555">
    <property type="term" value="P:cell wall organization"/>
    <property type="evidence" value="ECO:0007669"/>
    <property type="project" value="UniProtKB-KW"/>
</dbReference>
<dbReference type="GO" id="GO:0008745">
    <property type="term" value="F:N-acetylmuramoyl-L-alanine amidase activity"/>
    <property type="evidence" value="ECO:0007669"/>
    <property type="project" value="UniProtKB-EC"/>
</dbReference>
<dbReference type="InterPro" id="IPR036505">
    <property type="entry name" value="Amidase/PGRP_sf"/>
</dbReference>
<dbReference type="PANTHER" id="PTHR30417">
    <property type="entry name" value="N-ACETYLMURAMOYL-L-ALANINE AMIDASE AMID"/>
    <property type="match status" value="1"/>
</dbReference>
<dbReference type="InterPro" id="IPR051206">
    <property type="entry name" value="NAMLAA_amidase_2"/>
</dbReference>
<dbReference type="SUPFAM" id="SSF55846">
    <property type="entry name" value="N-acetylmuramoyl-L-alanine amidase-like"/>
    <property type="match status" value="1"/>
</dbReference>
<evidence type="ECO:0000256" key="2">
    <source>
        <dbReference type="ARBA" id="ARBA00011901"/>
    </source>
</evidence>
<evidence type="ECO:0000313" key="6">
    <source>
        <dbReference type="EMBL" id="ABC30813.1"/>
    </source>
</evidence>
<dbReference type="InterPro" id="IPR002502">
    <property type="entry name" value="Amidase_domain"/>
</dbReference>
<dbReference type="GO" id="GO:0009253">
    <property type="term" value="P:peptidoglycan catabolic process"/>
    <property type="evidence" value="ECO:0007669"/>
    <property type="project" value="InterPro"/>
</dbReference>
<dbReference type="GO" id="GO:0009254">
    <property type="term" value="P:peptidoglycan turnover"/>
    <property type="evidence" value="ECO:0007669"/>
    <property type="project" value="TreeGrafter"/>
</dbReference>
<comment type="catalytic activity">
    <reaction evidence="1">
        <text>Hydrolyzes the link between N-acetylmuramoyl residues and L-amino acid residues in certain cell-wall glycopeptides.</text>
        <dbReference type="EC" id="3.5.1.28"/>
    </reaction>
</comment>
<dbReference type="KEGG" id="hch:HCH_04102"/>
<dbReference type="OrthoDB" id="66275at2"/>
<dbReference type="AlphaFoldDB" id="Q2SEW1"/>
<dbReference type="Proteomes" id="UP000000238">
    <property type="component" value="Chromosome"/>
</dbReference>
<gene>
    <name evidence="6" type="ordered locus">HCH_04102</name>
</gene>